<dbReference type="InterPro" id="IPR010982">
    <property type="entry name" value="Lambda_DNA-bd_dom_sf"/>
</dbReference>
<evidence type="ECO:0000256" key="2">
    <source>
        <dbReference type="ARBA" id="ARBA00023125"/>
    </source>
</evidence>
<dbReference type="AlphaFoldDB" id="A0A2Z4RAC7"/>
<dbReference type="EMBL" id="UGPZ01000003">
    <property type="protein sequence ID" value="STY93896.1"/>
    <property type="molecule type" value="Genomic_DNA"/>
</dbReference>
<dbReference type="KEGG" id="mboi:DQF64_08465"/>
<dbReference type="Gene3D" id="1.10.260.40">
    <property type="entry name" value="lambda repressor-like DNA-binding domains"/>
    <property type="match status" value="1"/>
</dbReference>
<evidence type="ECO:0000313" key="10">
    <source>
        <dbReference type="Proteomes" id="UP001163283"/>
    </source>
</evidence>
<dbReference type="PANTHER" id="PTHR46797">
    <property type="entry name" value="HTH-TYPE TRANSCRIPTIONAL REGULATOR"/>
    <property type="match status" value="1"/>
</dbReference>
<name>A0A2Z4RAC7_MORBO</name>
<sequence>MKTTEKIRERRENLDWSQEQMAEKLNLTANGYAKIERGETKLYLDRLEQIAQVFNVDITKLLPDKELVIVCDNDTTIGDNSNSNNIHLYSSNDSTLVKEIERLKAIIEQKDILLAEKDQRIAEKKQHIQRLDKMIQFLENQNNKSQS</sequence>
<dbReference type="GeneID" id="77188389"/>
<feature type="coiled-coil region" evidence="4">
    <location>
        <begin position="114"/>
        <end position="141"/>
    </location>
</feature>
<evidence type="ECO:0000256" key="4">
    <source>
        <dbReference type="SAM" id="Coils"/>
    </source>
</evidence>
<dbReference type="PROSITE" id="PS50943">
    <property type="entry name" value="HTH_CROC1"/>
    <property type="match status" value="1"/>
</dbReference>
<keyword evidence="3" id="KW-0804">Transcription</keyword>
<evidence type="ECO:0000313" key="6">
    <source>
        <dbReference type="EMBL" id="STY93896.1"/>
    </source>
</evidence>
<dbReference type="SMART" id="SM00530">
    <property type="entry name" value="HTH_XRE"/>
    <property type="match status" value="1"/>
</dbReference>
<evidence type="ECO:0000259" key="5">
    <source>
        <dbReference type="PROSITE" id="PS50943"/>
    </source>
</evidence>
<feature type="domain" description="HTH cro/C1-type" evidence="5">
    <location>
        <begin position="7"/>
        <end position="61"/>
    </location>
</feature>
<dbReference type="Proteomes" id="UP001163283">
    <property type="component" value="Chromosome"/>
</dbReference>
<dbReference type="GO" id="GO:0003700">
    <property type="term" value="F:DNA-binding transcription factor activity"/>
    <property type="evidence" value="ECO:0007669"/>
    <property type="project" value="TreeGrafter"/>
</dbReference>
<dbReference type="GO" id="GO:0003677">
    <property type="term" value="F:DNA binding"/>
    <property type="evidence" value="ECO:0007669"/>
    <property type="project" value="UniProtKB-KW"/>
</dbReference>
<dbReference type="Proteomes" id="UP001163632">
    <property type="component" value="Chromosome"/>
</dbReference>
<reference evidence="6 9" key="1">
    <citation type="submission" date="2018-06" db="EMBL/GenBank/DDBJ databases">
        <authorList>
            <consortium name="Pathogen Informatics"/>
            <person name="Doyle S."/>
        </authorList>
    </citation>
    <scope>NUCLEOTIDE SEQUENCE [LARGE SCALE GENOMIC DNA]</scope>
    <source>
        <strain evidence="6 9">NCTC9426</strain>
    </source>
</reference>
<dbReference type="InterPro" id="IPR001387">
    <property type="entry name" value="Cro/C1-type_HTH"/>
</dbReference>
<evidence type="ECO:0000256" key="1">
    <source>
        <dbReference type="ARBA" id="ARBA00023015"/>
    </source>
</evidence>
<gene>
    <name evidence="7" type="ORF">LP092_08380</name>
    <name evidence="8" type="ORF">LP129_08620</name>
    <name evidence="6" type="ORF">NCTC9426_02630</name>
</gene>
<dbReference type="EMBL" id="CP087830">
    <property type="protein sequence ID" value="UZA02018.1"/>
    <property type="molecule type" value="Genomic_DNA"/>
</dbReference>
<keyword evidence="2" id="KW-0238">DNA-binding</keyword>
<keyword evidence="11" id="KW-1185">Reference proteome</keyword>
<evidence type="ECO:0000256" key="3">
    <source>
        <dbReference type="ARBA" id="ARBA00023163"/>
    </source>
</evidence>
<dbReference type="Proteomes" id="UP000254133">
    <property type="component" value="Unassembled WGS sequence"/>
</dbReference>
<evidence type="ECO:0000313" key="7">
    <source>
        <dbReference type="EMBL" id="UZA02018.1"/>
    </source>
</evidence>
<proteinExistence type="predicted"/>
<dbReference type="Pfam" id="PF01381">
    <property type="entry name" value="HTH_3"/>
    <property type="match status" value="1"/>
</dbReference>
<protein>
    <submittedName>
        <fullName evidence="7">Helix-turn-helix domain-containing protein</fullName>
    </submittedName>
    <submittedName>
        <fullName evidence="6">Predicted transcriptional regulator</fullName>
    </submittedName>
</protein>
<organism evidence="6 9">
    <name type="scientific">Moraxella bovis</name>
    <dbReference type="NCBI Taxonomy" id="476"/>
    <lineage>
        <taxon>Bacteria</taxon>
        <taxon>Pseudomonadati</taxon>
        <taxon>Pseudomonadota</taxon>
        <taxon>Gammaproteobacteria</taxon>
        <taxon>Moraxellales</taxon>
        <taxon>Moraxellaceae</taxon>
        <taxon>Moraxella</taxon>
    </lineage>
</organism>
<keyword evidence="4" id="KW-0175">Coiled coil</keyword>
<keyword evidence="1" id="KW-0805">Transcription regulation</keyword>
<dbReference type="GO" id="GO:0005829">
    <property type="term" value="C:cytosol"/>
    <property type="evidence" value="ECO:0007669"/>
    <property type="project" value="TreeGrafter"/>
</dbReference>
<evidence type="ECO:0000313" key="8">
    <source>
        <dbReference type="EMBL" id="UZA50604.1"/>
    </source>
</evidence>
<evidence type="ECO:0000313" key="11">
    <source>
        <dbReference type="Proteomes" id="UP001163632"/>
    </source>
</evidence>
<dbReference type="InterPro" id="IPR050807">
    <property type="entry name" value="TransReg_Diox_bact_type"/>
</dbReference>
<dbReference type="EMBL" id="CP087781">
    <property type="protein sequence ID" value="UZA50604.1"/>
    <property type="molecule type" value="Genomic_DNA"/>
</dbReference>
<reference evidence="7 10" key="2">
    <citation type="journal article" date="2022" name="BMC Microbiol.">
        <title>Whole genome sequencing of Moraxella bovis strains from North America reveals two genotypes with different genetic determinants.</title>
        <authorList>
            <person name="Wynn E.L."/>
            <person name="Hille M.M."/>
            <person name="Loy J.D."/>
            <person name="Schuller G."/>
            <person name="Kuhn K.L."/>
            <person name="Dickey A.M."/>
            <person name="Bono J.L."/>
            <person name="Clawson M.L."/>
        </authorList>
    </citation>
    <scope>NUCLEOTIDE SEQUENCE</scope>
    <source>
        <strain evidence="7">SAM102599</strain>
        <strain evidence="8 10">SAM57978</strain>
    </source>
</reference>
<dbReference type="RefSeq" id="WP_112742345.1">
    <property type="nucleotide sequence ID" value="NZ_CP030241.1"/>
</dbReference>
<accession>A0A2Z4RAC7</accession>
<dbReference type="SUPFAM" id="SSF47413">
    <property type="entry name" value="lambda repressor-like DNA-binding domains"/>
    <property type="match status" value="1"/>
</dbReference>
<dbReference type="PANTHER" id="PTHR46797:SF23">
    <property type="entry name" value="HTH-TYPE TRANSCRIPTIONAL REGULATOR SUTR"/>
    <property type="match status" value="1"/>
</dbReference>
<dbReference type="CDD" id="cd00093">
    <property type="entry name" value="HTH_XRE"/>
    <property type="match status" value="1"/>
</dbReference>
<evidence type="ECO:0000313" key="9">
    <source>
        <dbReference type="Proteomes" id="UP000254133"/>
    </source>
</evidence>